<dbReference type="AlphaFoldDB" id="A0A504YQV0"/>
<reference evidence="6 7" key="1">
    <citation type="submission" date="2019-04" db="EMBL/GenBank/DDBJ databases">
        <title>Annotation for the trematode Fasciola gigantica.</title>
        <authorList>
            <person name="Choi Y.-J."/>
        </authorList>
    </citation>
    <scope>NUCLEOTIDE SEQUENCE [LARGE SCALE GENOMIC DNA]</scope>
    <source>
        <strain evidence="6">Uganda_cow_1</strain>
    </source>
</reference>
<feature type="transmembrane region" description="Helical" evidence="5">
    <location>
        <begin position="163"/>
        <end position="183"/>
    </location>
</feature>
<keyword evidence="2 5" id="KW-0812">Transmembrane</keyword>
<dbReference type="STRING" id="46835.A0A504YQV0"/>
<feature type="transmembrane region" description="Helical" evidence="5">
    <location>
        <begin position="62"/>
        <end position="84"/>
    </location>
</feature>
<evidence type="ECO:0000313" key="6">
    <source>
        <dbReference type="EMBL" id="TPP60238.1"/>
    </source>
</evidence>
<dbReference type="EMBL" id="SUNJ01009685">
    <property type="protein sequence ID" value="TPP60238.1"/>
    <property type="molecule type" value="Genomic_DNA"/>
</dbReference>
<dbReference type="InterPro" id="IPR036259">
    <property type="entry name" value="MFS_trans_sf"/>
</dbReference>
<keyword evidence="3 5" id="KW-1133">Transmembrane helix</keyword>
<dbReference type="GO" id="GO:0022857">
    <property type="term" value="F:transmembrane transporter activity"/>
    <property type="evidence" value="ECO:0007669"/>
    <property type="project" value="InterPro"/>
</dbReference>
<evidence type="ECO:0000256" key="5">
    <source>
        <dbReference type="SAM" id="Phobius"/>
    </source>
</evidence>
<evidence type="ECO:0000256" key="3">
    <source>
        <dbReference type="ARBA" id="ARBA00022989"/>
    </source>
</evidence>
<feature type="transmembrane region" description="Helical" evidence="5">
    <location>
        <begin position="560"/>
        <end position="580"/>
    </location>
</feature>
<gene>
    <name evidence="6" type="ORF">FGIG_00848</name>
</gene>
<dbReference type="InterPro" id="IPR049680">
    <property type="entry name" value="FLVCR1-2_SLC49-like"/>
</dbReference>
<dbReference type="SUPFAM" id="SSF103473">
    <property type="entry name" value="MFS general substrate transporter"/>
    <property type="match status" value="2"/>
</dbReference>
<dbReference type="GO" id="GO:0016020">
    <property type="term" value="C:membrane"/>
    <property type="evidence" value="ECO:0007669"/>
    <property type="project" value="UniProtKB-SubCell"/>
</dbReference>
<feature type="transmembrane region" description="Helical" evidence="5">
    <location>
        <begin position="91"/>
        <end position="115"/>
    </location>
</feature>
<dbReference type="Pfam" id="PF07690">
    <property type="entry name" value="MFS_1"/>
    <property type="match status" value="2"/>
</dbReference>
<feature type="transmembrane region" description="Helical" evidence="5">
    <location>
        <begin position="726"/>
        <end position="747"/>
    </location>
</feature>
<organism evidence="6 7">
    <name type="scientific">Fasciola gigantica</name>
    <name type="common">Giant liver fluke</name>
    <dbReference type="NCBI Taxonomy" id="46835"/>
    <lineage>
        <taxon>Eukaryota</taxon>
        <taxon>Metazoa</taxon>
        <taxon>Spiralia</taxon>
        <taxon>Lophotrochozoa</taxon>
        <taxon>Platyhelminthes</taxon>
        <taxon>Trematoda</taxon>
        <taxon>Digenea</taxon>
        <taxon>Plagiorchiida</taxon>
        <taxon>Echinostomata</taxon>
        <taxon>Echinostomatoidea</taxon>
        <taxon>Fasciolidae</taxon>
        <taxon>Fasciola</taxon>
    </lineage>
</organism>
<evidence type="ECO:0000313" key="7">
    <source>
        <dbReference type="Proteomes" id="UP000316759"/>
    </source>
</evidence>
<proteinExistence type="predicted"/>
<evidence type="ECO:0008006" key="8">
    <source>
        <dbReference type="Google" id="ProtNLM"/>
    </source>
</evidence>
<protein>
    <recommendedName>
        <fullName evidence="8">Major facilitator superfamily (MFS) profile domain-containing protein</fullName>
    </recommendedName>
</protein>
<dbReference type="PANTHER" id="PTHR10924">
    <property type="entry name" value="MAJOR FACILITATOR SUPERFAMILY PROTEIN-RELATED"/>
    <property type="match status" value="1"/>
</dbReference>
<evidence type="ECO:0000256" key="1">
    <source>
        <dbReference type="ARBA" id="ARBA00004141"/>
    </source>
</evidence>
<feature type="transmembrane region" description="Helical" evidence="5">
    <location>
        <begin position="331"/>
        <end position="349"/>
    </location>
</feature>
<feature type="transmembrane region" description="Helical" evidence="5">
    <location>
        <begin position="885"/>
        <end position="907"/>
    </location>
</feature>
<dbReference type="PANTHER" id="PTHR10924:SF6">
    <property type="entry name" value="SOLUTE CARRIER FAMILY 49 MEMBER A3"/>
    <property type="match status" value="1"/>
</dbReference>
<comment type="caution">
    <text evidence="6">The sequence shown here is derived from an EMBL/GenBank/DDBJ whole genome shotgun (WGS) entry which is preliminary data.</text>
</comment>
<accession>A0A504YQV0</accession>
<comment type="subcellular location">
    <subcellularLocation>
        <location evidence="1">Membrane</location>
        <topology evidence="1">Multi-pass membrane protein</topology>
    </subcellularLocation>
</comment>
<feature type="transmembrane region" description="Helical" evidence="5">
    <location>
        <begin position="600"/>
        <end position="620"/>
    </location>
</feature>
<name>A0A504YQV0_FASGI</name>
<feature type="transmembrane region" description="Helical" evidence="5">
    <location>
        <begin position="967"/>
        <end position="987"/>
    </location>
</feature>
<dbReference type="Gene3D" id="1.20.1250.20">
    <property type="entry name" value="MFS general substrate transporter like domains"/>
    <property type="match status" value="3"/>
</dbReference>
<feature type="transmembrane region" description="Helical" evidence="5">
    <location>
        <begin position="391"/>
        <end position="416"/>
    </location>
</feature>
<feature type="transmembrane region" description="Helical" evidence="5">
    <location>
        <begin position="296"/>
        <end position="319"/>
    </location>
</feature>
<dbReference type="InterPro" id="IPR011701">
    <property type="entry name" value="MFS"/>
</dbReference>
<feature type="transmembrane region" description="Helical" evidence="5">
    <location>
        <begin position="21"/>
        <end position="42"/>
    </location>
</feature>
<feature type="transmembrane region" description="Helical" evidence="5">
    <location>
        <begin position="436"/>
        <end position="457"/>
    </location>
</feature>
<sequence>MCCTNLSEMAQKPKDRHRAYSVRWLIVLILALVNGSNAYLWISFAPVADHFVAFYSTNEQFLNWALLIFPITTVLFGLPATFLVDYFGVRFVILASVTMNLLCGLLRVMSSMAFLSSFVGGRLALIIVGQLMASFAQPLCMFTPVKLALDWFPENQHTIANTLGSLGNTVGILIGSAIAPLLVQRPQDIPVFNYISLGIVGFGFIVSCIVVRTGKPPTPPSTAASVSDQVHQRWAQSENTSVLQRLKYFVSQCIEPLRSASFCLLMLAFACGLAYFTTLSTLFQQMLCTKGYSNQFAGLCGSLMIVTGLIASAFSAIFADRTGLLLEAVQVCYTLAIVGAVGFGLTLWFSHQTISTMFCVCWLGAWGFSQYSLALELAAEATFPVPESITSGLLIIVGQILSVVFVSFMQAAAPIATPNMPFTPTCGPAATPQDYGIPNLVLCAILVVIAIVQLFCLRLPYKRRDACKNLPSVVNLNVNSVFPVESTAIIETPTVTEAERGAACGPTETAASVYGVSKLSQMSSHFVTKSDNKNNNDDYEAEKSNACLFQSEIKSYRFRWLIVITLASVSGTNAFLWLSMAPVTNHYVQFYATTENTLNWIQLSFSLTLVLLGPLTCVIVDKWSTRTVILLSAVLHAICGVCRALSSALPVSEEGRLALLALGQVIASVAEPFCLFAPTKMALAWFPDSERTAANGMANFGNLLGGMMTNAITPFVVRQSHDIPRYNYICLGVTTLILIEAVTIIRYRYPPKPPSKSAVVTLQKRDLVTDSVSHRMAMFVVEAWRSLHIGGFWILLTSFGFSVGYFTVFNTLIEQILCAKGYANSFAGLGGSVMIASAAVGTILSGVFADRTGLLFEALKVCFLLSSLGCVGLGMALWFPDQKAVLLLCLAWLGGFGFAQYSLALEMAAEATYPVPESITTGLLIMASQLVASVLLPVMQKLAPIAKPNAYFHPVCGPDSSPLDYAVPNLVCSALYVLIAIVQVTFLRLSYFRRLAAQNVQIPISAVEQIPAEDTSRHKYWSNLEAPVLRRASL</sequence>
<feature type="transmembrane region" description="Helical" evidence="5">
    <location>
        <begin position="792"/>
        <end position="813"/>
    </location>
</feature>
<keyword evidence="4 5" id="KW-0472">Membrane</keyword>
<feature type="transmembrane region" description="Helical" evidence="5">
    <location>
        <begin position="189"/>
        <end position="211"/>
    </location>
</feature>
<evidence type="ECO:0000256" key="2">
    <source>
        <dbReference type="ARBA" id="ARBA00022692"/>
    </source>
</evidence>
<feature type="transmembrane region" description="Helical" evidence="5">
    <location>
        <begin position="257"/>
        <end position="276"/>
    </location>
</feature>
<feature type="transmembrane region" description="Helical" evidence="5">
    <location>
        <begin position="861"/>
        <end position="879"/>
    </location>
</feature>
<dbReference type="OrthoDB" id="422206at2759"/>
<feature type="transmembrane region" description="Helical" evidence="5">
    <location>
        <begin position="825"/>
        <end position="849"/>
    </location>
</feature>
<keyword evidence="7" id="KW-1185">Reference proteome</keyword>
<dbReference type="Proteomes" id="UP000316759">
    <property type="component" value="Unassembled WGS sequence"/>
</dbReference>
<evidence type="ECO:0000256" key="4">
    <source>
        <dbReference type="ARBA" id="ARBA00023136"/>
    </source>
</evidence>